<evidence type="ECO:0000313" key="11">
    <source>
        <dbReference type="Proteomes" id="UP000198850"/>
    </source>
</evidence>
<evidence type="ECO:0000256" key="6">
    <source>
        <dbReference type="ARBA" id="ARBA00023136"/>
    </source>
</evidence>
<evidence type="ECO:0000256" key="7">
    <source>
        <dbReference type="ARBA" id="ARBA00023237"/>
    </source>
</evidence>
<evidence type="ECO:0000256" key="1">
    <source>
        <dbReference type="ARBA" id="ARBA00004442"/>
    </source>
</evidence>
<dbReference type="Gene3D" id="1.20.1600.10">
    <property type="entry name" value="Outer membrane efflux proteins (OEP)"/>
    <property type="match status" value="1"/>
</dbReference>
<dbReference type="PANTHER" id="PTHR30026:SF23">
    <property type="entry name" value="TO APRF-PUTATIVE OUTER MEMBRANE EFFLUX PROTEIN OR SECRETED ALKALINE PHOSPHATASE-RELATED"/>
    <property type="match status" value="1"/>
</dbReference>
<keyword evidence="3" id="KW-0813">Transport</keyword>
<evidence type="ECO:0000256" key="5">
    <source>
        <dbReference type="ARBA" id="ARBA00022692"/>
    </source>
</evidence>
<dbReference type="OrthoDB" id="1271612at2"/>
<dbReference type="PANTHER" id="PTHR30026">
    <property type="entry name" value="OUTER MEMBRANE PROTEIN TOLC"/>
    <property type="match status" value="1"/>
</dbReference>
<evidence type="ECO:0000256" key="9">
    <source>
        <dbReference type="SAM" id="SignalP"/>
    </source>
</evidence>
<proteinExistence type="inferred from homology"/>
<comment type="subcellular location">
    <subcellularLocation>
        <location evidence="1">Cell outer membrane</location>
    </subcellularLocation>
</comment>
<dbReference type="GO" id="GO:1990281">
    <property type="term" value="C:efflux pump complex"/>
    <property type="evidence" value="ECO:0007669"/>
    <property type="project" value="TreeGrafter"/>
</dbReference>
<protein>
    <submittedName>
        <fullName evidence="10">Outer membrane protein TolC</fullName>
    </submittedName>
</protein>
<dbReference type="Proteomes" id="UP000198850">
    <property type="component" value="Unassembled WGS sequence"/>
</dbReference>
<keyword evidence="11" id="KW-1185">Reference proteome</keyword>
<name>A0A1H4D0I3_9SPHI</name>
<keyword evidence="9" id="KW-0732">Signal</keyword>
<sequence length="442" mass="50261">MCYSNKYFVLTCFSLFLLNNANAQHLDDIHLSLPEIWSRVAANSKTLKMQDFKVLRSLEGVKDAKAERLPEISAEGEYSKITNLPIYTNGLFHTPDQYELPTHTVYSFGAEAYLNLYNGGKVNTNIAKEKKENEIAVAQKNLTTEEIKLRATAYYLDLQRSRIFKTLLLKDISTQEKQLAEIRELLKNGVVLKSDLLRGTLKLSRQKMSLIQLDNDILIANQKLNILTGLPEQSVIETEDSDSAEMPVLKSYADYLNDAIENSPAYRISEKETQLSKLNIKSVKANGAIKLGLYSNYNYSYPQILIFPYSIGLYGLGFNGIKASVPISALYHNRHKVKAAEIQYQQQEVEHADTEDKIRQEVNEAFLRFKEALTRIDVAKENISQATENLRIVNNTYFNQLSLITDLLDADTQLLQTRFDYAAARIAAQLQYYQLQKAIGNL</sequence>
<comment type="similarity">
    <text evidence="2">Belongs to the outer membrane factor (OMF) (TC 1.B.17) family.</text>
</comment>
<keyword evidence="6" id="KW-0472">Membrane</keyword>
<dbReference type="EMBL" id="FNRA01000004">
    <property type="protein sequence ID" value="SEA66030.1"/>
    <property type="molecule type" value="Genomic_DNA"/>
</dbReference>
<evidence type="ECO:0000256" key="3">
    <source>
        <dbReference type="ARBA" id="ARBA00022448"/>
    </source>
</evidence>
<feature type="signal peptide" evidence="9">
    <location>
        <begin position="1"/>
        <end position="23"/>
    </location>
</feature>
<feature type="coiled-coil region" evidence="8">
    <location>
        <begin position="337"/>
        <end position="396"/>
    </location>
</feature>
<evidence type="ECO:0000313" key="10">
    <source>
        <dbReference type="EMBL" id="SEA66030.1"/>
    </source>
</evidence>
<accession>A0A1H4D0I3</accession>
<dbReference type="Pfam" id="PF02321">
    <property type="entry name" value="OEP"/>
    <property type="match status" value="2"/>
</dbReference>
<dbReference type="RefSeq" id="WP_090556399.1">
    <property type="nucleotide sequence ID" value="NZ_FNRA01000004.1"/>
</dbReference>
<keyword evidence="4" id="KW-1134">Transmembrane beta strand</keyword>
<dbReference type="SUPFAM" id="SSF56954">
    <property type="entry name" value="Outer membrane efflux proteins (OEP)"/>
    <property type="match status" value="1"/>
</dbReference>
<reference evidence="10 11" key="1">
    <citation type="submission" date="2016-10" db="EMBL/GenBank/DDBJ databases">
        <authorList>
            <person name="de Groot N.N."/>
        </authorList>
    </citation>
    <scope>NUCLEOTIDE SEQUENCE [LARGE SCALE GENOMIC DNA]</scope>
    <source>
        <strain evidence="10 11">DSM 19033</strain>
    </source>
</reference>
<keyword evidence="5" id="KW-0812">Transmembrane</keyword>
<keyword evidence="8" id="KW-0175">Coiled coil</keyword>
<gene>
    <name evidence="10" type="ORF">SAMN05443550_104271</name>
</gene>
<evidence type="ECO:0000256" key="2">
    <source>
        <dbReference type="ARBA" id="ARBA00007613"/>
    </source>
</evidence>
<dbReference type="GO" id="GO:0015288">
    <property type="term" value="F:porin activity"/>
    <property type="evidence" value="ECO:0007669"/>
    <property type="project" value="TreeGrafter"/>
</dbReference>
<organism evidence="10 11">
    <name type="scientific">Pedobacter hartonius</name>
    <dbReference type="NCBI Taxonomy" id="425514"/>
    <lineage>
        <taxon>Bacteria</taxon>
        <taxon>Pseudomonadati</taxon>
        <taxon>Bacteroidota</taxon>
        <taxon>Sphingobacteriia</taxon>
        <taxon>Sphingobacteriales</taxon>
        <taxon>Sphingobacteriaceae</taxon>
        <taxon>Pedobacter</taxon>
    </lineage>
</organism>
<dbReference type="InterPro" id="IPR003423">
    <property type="entry name" value="OMP_efflux"/>
</dbReference>
<dbReference type="GO" id="GO:0009279">
    <property type="term" value="C:cell outer membrane"/>
    <property type="evidence" value="ECO:0007669"/>
    <property type="project" value="UniProtKB-SubCell"/>
</dbReference>
<keyword evidence="7" id="KW-0998">Cell outer membrane</keyword>
<dbReference type="GO" id="GO:0015562">
    <property type="term" value="F:efflux transmembrane transporter activity"/>
    <property type="evidence" value="ECO:0007669"/>
    <property type="project" value="InterPro"/>
</dbReference>
<dbReference type="InterPro" id="IPR051906">
    <property type="entry name" value="TolC-like"/>
</dbReference>
<evidence type="ECO:0000256" key="8">
    <source>
        <dbReference type="SAM" id="Coils"/>
    </source>
</evidence>
<dbReference type="STRING" id="425514.SAMN05443550_104271"/>
<evidence type="ECO:0000256" key="4">
    <source>
        <dbReference type="ARBA" id="ARBA00022452"/>
    </source>
</evidence>
<dbReference type="AlphaFoldDB" id="A0A1H4D0I3"/>
<feature type="chain" id="PRO_5011439288" evidence="9">
    <location>
        <begin position="24"/>
        <end position="442"/>
    </location>
</feature>